<name>A0A2P6Q5A7_ROSCH</name>
<feature type="region of interest" description="Disordered" evidence="1">
    <location>
        <begin position="369"/>
        <end position="389"/>
    </location>
</feature>
<feature type="domain" description="GBF-interacting protein 1 N-terminal" evidence="2">
    <location>
        <begin position="18"/>
        <end position="77"/>
    </location>
</feature>
<feature type="region of interest" description="Disordered" evidence="1">
    <location>
        <begin position="59"/>
        <end position="238"/>
    </location>
</feature>
<dbReference type="InterPro" id="IPR009060">
    <property type="entry name" value="UBA-like_sf"/>
</dbReference>
<comment type="caution">
    <text evidence="3">The sequence shown here is derived from an EMBL/GenBank/DDBJ whole genome shotgun (WGS) entry which is preliminary data.</text>
</comment>
<dbReference type="AlphaFoldDB" id="A0A2P6Q5A7"/>
<evidence type="ECO:0000313" key="3">
    <source>
        <dbReference type="EMBL" id="PRQ29356.1"/>
    </source>
</evidence>
<dbReference type="SUPFAM" id="SSF46934">
    <property type="entry name" value="UBA-like"/>
    <property type="match status" value="1"/>
</dbReference>
<dbReference type="EMBL" id="PDCK01000043">
    <property type="protein sequence ID" value="PRQ29356.1"/>
    <property type="molecule type" value="Genomic_DNA"/>
</dbReference>
<feature type="region of interest" description="Disordered" evidence="1">
    <location>
        <begin position="302"/>
        <end position="329"/>
    </location>
</feature>
<sequence length="834" mass="88800">MSGRGGGNGKGNTGISGIPAGSRKMVQSLKEIVNNCTEQEIYAMLKDCNMDPNEAVNRLLAQDPFHEVKSKREKKKESKEPTDSRSRGANISNHGGRGGDRYAARGGSNHFSTNESGSLHGRPAYRKENGTPAYAGSSSSAAGTTGYNLSRRPPSYSDPVAAENKIMSVGDDGISSSSQPSSGYQSAWGGVPGQVSMADIVKKGRPQAKAPPTYSVNHHDTGAPPAAGYNSNSSQTEPLADEWPLIEHPPGVSMSSILGAPANSELYANSSSVPLDKANQHIKSQLDEVETEDDGSVEVEALNTSHDGPTSVSGRNVQEDNSATASAFDNSLYEDINSYHPERHDLEDNEAEHDASSMAANLQQLDLQKDDRGAPPEDENPPPVVIPNHLQLHTPDCLHLSFGSFRSGPEPDLSSSHPVKSDLEETSVAVDVSAVGHSDARNPDYYGDEHLINTSDGSLVHRTGASAGDYDSPSVSQPEVLKQETPEAGQGIQYTFPSAPGFAYDSSQQLNMAFSHPQSSQVQNNAPFSSVMGYTNSLPSTLLASNAQNVREDLPYSPFPVTQSMPTKYSNVPSSISGPTMSMPEALRAGGISSAQPTQQTLPGAGVATGPALPQQLLHPYSQPSLPLGHFSNMIGYPFLPQSYTYMPSAFQQAFAGNSTYHQSLAAVLPQYKNSVSVSSLPQSANIPSGYGFGSSSNIPGGNFPLNPPSAPTGTTIGYDDVISSQYKDSNHLMSLQQNDNSGMWVHGPGSRAMPAVPASNYYSFQGQNQQHAGFRQTQQPSQQFAGALNYPNFYHSQTGMSLDHQQQSSRDASLGGSQGQPSKQSQQLWQNSY</sequence>
<keyword evidence="4" id="KW-1185">Reference proteome</keyword>
<organism evidence="3 4">
    <name type="scientific">Rosa chinensis</name>
    <name type="common">China rose</name>
    <dbReference type="NCBI Taxonomy" id="74649"/>
    <lineage>
        <taxon>Eukaryota</taxon>
        <taxon>Viridiplantae</taxon>
        <taxon>Streptophyta</taxon>
        <taxon>Embryophyta</taxon>
        <taxon>Tracheophyta</taxon>
        <taxon>Spermatophyta</taxon>
        <taxon>Magnoliopsida</taxon>
        <taxon>eudicotyledons</taxon>
        <taxon>Gunneridae</taxon>
        <taxon>Pentapetalae</taxon>
        <taxon>rosids</taxon>
        <taxon>fabids</taxon>
        <taxon>Rosales</taxon>
        <taxon>Rosaceae</taxon>
        <taxon>Rosoideae</taxon>
        <taxon>Rosoideae incertae sedis</taxon>
        <taxon>Rosa</taxon>
    </lineage>
</organism>
<feature type="compositionally biased region" description="Low complexity" evidence="1">
    <location>
        <begin position="814"/>
        <end position="834"/>
    </location>
</feature>
<feature type="compositionally biased region" description="Low complexity" evidence="1">
    <location>
        <begin position="175"/>
        <end position="186"/>
    </location>
</feature>
<evidence type="ECO:0000256" key="1">
    <source>
        <dbReference type="SAM" id="MobiDB-lite"/>
    </source>
</evidence>
<dbReference type="InterPro" id="IPR009719">
    <property type="entry name" value="GIP1_N"/>
</dbReference>
<feature type="compositionally biased region" description="Gly residues" evidence="1">
    <location>
        <begin position="1"/>
        <end position="14"/>
    </location>
</feature>
<dbReference type="STRING" id="74649.A0A2P6Q5A7"/>
<feature type="compositionally biased region" description="Low complexity" evidence="1">
    <location>
        <begin position="130"/>
        <end position="147"/>
    </location>
</feature>
<feature type="compositionally biased region" description="Polar residues" evidence="1">
    <location>
        <begin position="796"/>
        <end position="812"/>
    </location>
</feature>
<feature type="region of interest" description="Disordered" evidence="1">
    <location>
        <begin position="796"/>
        <end position="834"/>
    </location>
</feature>
<dbReference type="PANTHER" id="PTHR46445:SF3">
    <property type="entry name" value="RNA POLYMERASE II DEGRADATION FACTOR-LIKE PROTEIN (DUF1296)-RELATED"/>
    <property type="match status" value="1"/>
</dbReference>
<evidence type="ECO:0000313" key="4">
    <source>
        <dbReference type="Proteomes" id="UP000238479"/>
    </source>
</evidence>
<dbReference type="Proteomes" id="UP000238479">
    <property type="component" value="Chromosome 5"/>
</dbReference>
<gene>
    <name evidence="3" type="ORF">RchiOBHm_Chr5g0013011</name>
</gene>
<dbReference type="OMA" id="QQPFAGN"/>
<proteinExistence type="predicted"/>
<dbReference type="PANTHER" id="PTHR46445">
    <property type="entry name" value="RNA POLYMERASE II DEGRADATION FACTOR-LIKE PROTEIN (DUF1296)"/>
    <property type="match status" value="1"/>
</dbReference>
<accession>A0A2P6Q5A7</accession>
<feature type="compositionally biased region" description="Basic and acidic residues" evidence="1">
    <location>
        <begin position="64"/>
        <end position="86"/>
    </location>
</feature>
<dbReference type="Pfam" id="PF06972">
    <property type="entry name" value="GIP1_N"/>
    <property type="match status" value="1"/>
</dbReference>
<feature type="region of interest" description="Disordered" evidence="1">
    <location>
        <begin position="1"/>
        <end position="21"/>
    </location>
</feature>
<dbReference type="Gramene" id="PRQ29356">
    <property type="protein sequence ID" value="PRQ29356"/>
    <property type="gene ID" value="RchiOBHm_Chr5g0013011"/>
</dbReference>
<evidence type="ECO:0000259" key="2">
    <source>
        <dbReference type="Pfam" id="PF06972"/>
    </source>
</evidence>
<protein>
    <submittedName>
        <fullName evidence="3">Putative GBF-interacting protein</fullName>
    </submittedName>
</protein>
<reference evidence="3 4" key="1">
    <citation type="journal article" date="2018" name="Nat. Genet.">
        <title>The Rosa genome provides new insights in the design of modern roses.</title>
        <authorList>
            <person name="Bendahmane M."/>
        </authorList>
    </citation>
    <scope>NUCLEOTIDE SEQUENCE [LARGE SCALE GENOMIC DNA]</scope>
    <source>
        <strain evidence="4">cv. Old Blush</strain>
    </source>
</reference>